<feature type="compositionally biased region" description="Polar residues" evidence="1">
    <location>
        <begin position="45"/>
        <end position="57"/>
    </location>
</feature>
<dbReference type="AlphaFoldDB" id="A0A5C5YI41"/>
<gene>
    <name evidence="2" type="ORF">CA85_11390</name>
</gene>
<evidence type="ECO:0000313" key="2">
    <source>
        <dbReference type="EMBL" id="TWT74252.1"/>
    </source>
</evidence>
<accession>A0A5C5YI41</accession>
<dbReference type="EMBL" id="SJPK01000002">
    <property type="protein sequence ID" value="TWT74252.1"/>
    <property type="molecule type" value="Genomic_DNA"/>
</dbReference>
<protein>
    <submittedName>
        <fullName evidence="2">Uncharacterized protein</fullName>
    </submittedName>
</protein>
<evidence type="ECO:0000313" key="3">
    <source>
        <dbReference type="Proteomes" id="UP000318053"/>
    </source>
</evidence>
<organism evidence="2 3">
    <name type="scientific">Allorhodopirellula solitaria</name>
    <dbReference type="NCBI Taxonomy" id="2527987"/>
    <lineage>
        <taxon>Bacteria</taxon>
        <taxon>Pseudomonadati</taxon>
        <taxon>Planctomycetota</taxon>
        <taxon>Planctomycetia</taxon>
        <taxon>Pirellulales</taxon>
        <taxon>Pirellulaceae</taxon>
        <taxon>Allorhodopirellula</taxon>
    </lineage>
</organism>
<proteinExistence type="predicted"/>
<feature type="compositionally biased region" description="Basic residues" evidence="1">
    <location>
        <begin position="1"/>
        <end position="11"/>
    </location>
</feature>
<dbReference type="Proteomes" id="UP000318053">
    <property type="component" value="Unassembled WGS sequence"/>
</dbReference>
<feature type="region of interest" description="Disordered" evidence="1">
    <location>
        <begin position="1"/>
        <end position="65"/>
    </location>
</feature>
<keyword evidence="3" id="KW-1185">Reference proteome</keyword>
<comment type="caution">
    <text evidence="2">The sequence shown here is derived from an EMBL/GenBank/DDBJ whole genome shotgun (WGS) entry which is preliminary data.</text>
</comment>
<reference evidence="2 3" key="1">
    <citation type="submission" date="2019-02" db="EMBL/GenBank/DDBJ databases">
        <title>Deep-cultivation of Planctomycetes and their phenomic and genomic characterization uncovers novel biology.</title>
        <authorList>
            <person name="Wiegand S."/>
            <person name="Jogler M."/>
            <person name="Boedeker C."/>
            <person name="Pinto D."/>
            <person name="Vollmers J."/>
            <person name="Rivas-Marin E."/>
            <person name="Kohn T."/>
            <person name="Peeters S.H."/>
            <person name="Heuer A."/>
            <person name="Rast P."/>
            <person name="Oberbeckmann S."/>
            <person name="Bunk B."/>
            <person name="Jeske O."/>
            <person name="Meyerdierks A."/>
            <person name="Storesund J.E."/>
            <person name="Kallscheuer N."/>
            <person name="Luecker S."/>
            <person name="Lage O.M."/>
            <person name="Pohl T."/>
            <person name="Merkel B.J."/>
            <person name="Hornburger P."/>
            <person name="Mueller R.-W."/>
            <person name="Bruemmer F."/>
            <person name="Labrenz M."/>
            <person name="Spormann A.M."/>
            <person name="Op Den Camp H."/>
            <person name="Overmann J."/>
            <person name="Amann R."/>
            <person name="Jetten M.S.M."/>
            <person name="Mascher T."/>
            <person name="Medema M.H."/>
            <person name="Devos D.P."/>
            <person name="Kaster A.-K."/>
            <person name="Ovreas L."/>
            <person name="Rohde M."/>
            <person name="Galperin M.Y."/>
            <person name="Jogler C."/>
        </authorList>
    </citation>
    <scope>NUCLEOTIDE SEQUENCE [LARGE SCALE GENOMIC DNA]</scope>
    <source>
        <strain evidence="2 3">CA85</strain>
    </source>
</reference>
<evidence type="ECO:0000256" key="1">
    <source>
        <dbReference type="SAM" id="MobiDB-lite"/>
    </source>
</evidence>
<name>A0A5C5YI41_9BACT</name>
<sequence>MAIATKKRSSKSSKSNQARCIGKPAGVIQQRVEAQSSHLPRPTSLPKNQTQGKTRNNGVARRPKPPRVLLNLMPMRSAPRHLRMFVEDGASTPTWVADLIVNDLQLQSGLARVFLSVSGGVRCARPPAIFFNAVGVGKLVAKGTARRLVRDRKAVANCASD</sequence>